<evidence type="ECO:0000256" key="1">
    <source>
        <dbReference type="ARBA" id="ARBA00022801"/>
    </source>
</evidence>
<dbReference type="InterPro" id="IPR029058">
    <property type="entry name" value="AB_hydrolase_fold"/>
</dbReference>
<dbReference type="Proteomes" id="UP000282311">
    <property type="component" value="Unassembled WGS sequence"/>
</dbReference>
<dbReference type="InterPro" id="IPR036582">
    <property type="entry name" value="Mao_N_sf"/>
</dbReference>
<accession>A0A3B0BJ44</accession>
<dbReference type="OrthoDB" id="9809549at2"/>
<keyword evidence="2" id="KW-0732">Signal</keyword>
<dbReference type="InterPro" id="IPR022742">
    <property type="entry name" value="Hydrolase_4"/>
</dbReference>
<dbReference type="Pfam" id="PF07833">
    <property type="entry name" value="Cu_amine_oxidN1"/>
    <property type="match status" value="1"/>
</dbReference>
<dbReference type="PROSITE" id="PS00708">
    <property type="entry name" value="PRO_ENDOPEP_SER"/>
    <property type="match status" value="1"/>
</dbReference>
<dbReference type="PANTHER" id="PTHR43265">
    <property type="entry name" value="ESTERASE ESTD"/>
    <property type="match status" value="1"/>
</dbReference>
<organism evidence="5 6">
    <name type="scientific">Paenibacillus ginsengarvi</name>
    <dbReference type="NCBI Taxonomy" id="400777"/>
    <lineage>
        <taxon>Bacteria</taxon>
        <taxon>Bacillati</taxon>
        <taxon>Bacillota</taxon>
        <taxon>Bacilli</taxon>
        <taxon>Bacillales</taxon>
        <taxon>Paenibacillaceae</taxon>
        <taxon>Paenibacillus</taxon>
    </lineage>
</organism>
<evidence type="ECO:0000256" key="2">
    <source>
        <dbReference type="SAM" id="SignalP"/>
    </source>
</evidence>
<dbReference type="GO" id="GO:0052689">
    <property type="term" value="F:carboxylic ester hydrolase activity"/>
    <property type="evidence" value="ECO:0007669"/>
    <property type="project" value="TreeGrafter"/>
</dbReference>
<protein>
    <submittedName>
        <fullName evidence="5">Alpha/beta fold hydrolase</fullName>
    </submittedName>
</protein>
<proteinExistence type="predicted"/>
<dbReference type="Gene3D" id="3.40.50.1820">
    <property type="entry name" value="alpha/beta hydrolase"/>
    <property type="match status" value="1"/>
</dbReference>
<feature type="domain" description="Serine aminopeptidase S33" evidence="4">
    <location>
        <begin position="291"/>
        <end position="535"/>
    </location>
</feature>
<name>A0A3B0BJ44_9BACL</name>
<gene>
    <name evidence="5" type="ORF">D7M11_28815</name>
</gene>
<evidence type="ECO:0000313" key="5">
    <source>
        <dbReference type="EMBL" id="RKN71837.1"/>
    </source>
</evidence>
<evidence type="ECO:0000313" key="6">
    <source>
        <dbReference type="Proteomes" id="UP000282311"/>
    </source>
</evidence>
<feature type="domain" description="Copper amine oxidase-like N-terminal" evidence="3">
    <location>
        <begin position="56"/>
        <end position="140"/>
    </location>
</feature>
<sequence length="566" mass="60749">MRKVLKSCKTLAAASLALALLAPAINTVNPVQALAASATGQSPALTQSTAALTETVPFRDYAESLGAVVSWNETDRTATALRGKTSVTAAIGEAYLTVNGNKIALGESVRLVGEKTVVPLGALNEAFGVSAGWDKEAGAIISAKDDYPLLASNFIAAWNKGDLAKTKGYMSPSLQMLMPDQLLGQFWSNLAQMYGPLGQQLAVNVSSSAVHHNAAVLYKTGAAAFEVTVRFDTYGLVDDLYLSPTLPNNAYVKPSYDDPAKYSEKEVVIGEGPLALPGTLTTPAGQGPFPVVVLVHGSGPNDRDESIGAVKSFRDLAVGLAAQGIAVLRYEKVTREHPLKSQMMIPMFTVQEETVDDAIRAVELLRKTDGIDPKRIFVAGHSQGGMMIPRIMDAAQGLDLAGAIVLAGPSRPLENLIVEQMKFQTELARQAGQPTEAMEQQTAVYEQQLQLIKDPKYSLTNPPQGFMLGNTAWWLDIRNLYAGEAAKNQKVPLLIMQGGNDAQVFPDNLEGWKTALAARSDVQYKLYPSVNHTLVEYEGKSTGAEYSLPANVPDYIIADMAKWIKP</sequence>
<reference evidence="5 6" key="1">
    <citation type="journal article" date="2007" name="Int. J. Syst. Evol. Microbiol.">
        <title>Paenibacillus ginsengarvi sp. nov., isolated from soil from ginseng cultivation.</title>
        <authorList>
            <person name="Yoon M.H."/>
            <person name="Ten L.N."/>
            <person name="Im W.T."/>
        </authorList>
    </citation>
    <scope>NUCLEOTIDE SEQUENCE [LARGE SCALE GENOMIC DNA]</scope>
    <source>
        <strain evidence="5 6">KCTC 13059</strain>
    </source>
</reference>
<evidence type="ECO:0000259" key="3">
    <source>
        <dbReference type="Pfam" id="PF07833"/>
    </source>
</evidence>
<dbReference type="GO" id="GO:0004252">
    <property type="term" value="F:serine-type endopeptidase activity"/>
    <property type="evidence" value="ECO:0007669"/>
    <property type="project" value="InterPro"/>
</dbReference>
<dbReference type="InterPro" id="IPR002471">
    <property type="entry name" value="Pept_S9_AS"/>
</dbReference>
<dbReference type="EMBL" id="RBAH01000028">
    <property type="protein sequence ID" value="RKN71837.1"/>
    <property type="molecule type" value="Genomic_DNA"/>
</dbReference>
<dbReference type="GO" id="GO:0006508">
    <property type="term" value="P:proteolysis"/>
    <property type="evidence" value="ECO:0007669"/>
    <property type="project" value="InterPro"/>
</dbReference>
<feature type="signal peptide" evidence="2">
    <location>
        <begin position="1"/>
        <end position="24"/>
    </location>
</feature>
<dbReference type="Pfam" id="PF12146">
    <property type="entry name" value="Hydrolase_4"/>
    <property type="match status" value="1"/>
</dbReference>
<dbReference type="RefSeq" id="WP_120750734.1">
    <property type="nucleotide sequence ID" value="NZ_RBAH01000028.1"/>
</dbReference>
<feature type="chain" id="PRO_5039612613" evidence="2">
    <location>
        <begin position="25"/>
        <end position="566"/>
    </location>
</feature>
<dbReference type="PANTHER" id="PTHR43265:SF1">
    <property type="entry name" value="ESTERASE ESTD"/>
    <property type="match status" value="1"/>
</dbReference>
<keyword evidence="1 5" id="KW-0378">Hydrolase</keyword>
<dbReference type="InterPro" id="IPR012854">
    <property type="entry name" value="Cu_amine_oxidase-like_N"/>
</dbReference>
<comment type="caution">
    <text evidence="5">The sequence shown here is derived from an EMBL/GenBank/DDBJ whole genome shotgun (WGS) entry which is preliminary data.</text>
</comment>
<dbReference type="Gene3D" id="3.30.457.10">
    <property type="entry name" value="Copper amine oxidase-like, N-terminal domain"/>
    <property type="match status" value="1"/>
</dbReference>
<dbReference type="InterPro" id="IPR053145">
    <property type="entry name" value="AB_hydrolase_Est10"/>
</dbReference>
<dbReference type="SUPFAM" id="SSF55383">
    <property type="entry name" value="Copper amine oxidase, domain N"/>
    <property type="match status" value="1"/>
</dbReference>
<evidence type="ECO:0000259" key="4">
    <source>
        <dbReference type="Pfam" id="PF12146"/>
    </source>
</evidence>
<dbReference type="AlphaFoldDB" id="A0A3B0BJ44"/>
<keyword evidence="6" id="KW-1185">Reference proteome</keyword>
<dbReference type="SUPFAM" id="SSF53474">
    <property type="entry name" value="alpha/beta-Hydrolases"/>
    <property type="match status" value="1"/>
</dbReference>